<dbReference type="OrthoDB" id="10620009at2759"/>
<dbReference type="EMBL" id="MBFR01000045">
    <property type="protein sequence ID" value="PVU95862.1"/>
    <property type="molecule type" value="Genomic_DNA"/>
</dbReference>
<reference evidence="1 2" key="1">
    <citation type="journal article" date="2018" name="MBio">
        <title>Comparative Genomics Reveals the Core Gene Toolbox for the Fungus-Insect Symbiosis.</title>
        <authorList>
            <person name="Wang Y."/>
            <person name="Stata M."/>
            <person name="Wang W."/>
            <person name="Stajich J.E."/>
            <person name="White M.M."/>
            <person name="Moncalvo J.M."/>
        </authorList>
    </citation>
    <scope>NUCLEOTIDE SEQUENCE [LARGE SCALE GENOMIC DNA]</scope>
    <source>
        <strain evidence="1 2">SWE-8-4</strain>
    </source>
</reference>
<proteinExistence type="predicted"/>
<dbReference type="Proteomes" id="UP000245383">
    <property type="component" value="Unassembled WGS sequence"/>
</dbReference>
<name>A0A2T9YU42_9FUNG</name>
<sequence length="360" mass="41550">MGENVAIKILDWAIEHYSADLSEQSNVGITKKLLLFKKDQVELDDGIEDQEPLHELCFFVYHGISKLKDPFDIFKIETNAIKKQNENIIQLSANTAEIPPVETSYKDFEGDLISKKLITILKLLLQIEKKKQDAIDYVIEYPDSSSDITWDKKIIFEQGVLLRRILTAFKNVVFLRTIFQTRYSLIQYKSILNFFFPLSANSSCALESETEILERLPEIEETAIFNIRNSLNQLIWKLRPPCTSIVLKNISHTQIMLMNNLEFKNYLNASNIDYDSAKYLLDEYLINAKSIITIAFKQKIKNTVYAPPSILQLDTVLSRIGQCSLLLEQKRNNNIKKSPIDELASELRIKIYNVSSRTKI</sequence>
<organism evidence="1 2">
    <name type="scientific">Smittium simulii</name>
    <dbReference type="NCBI Taxonomy" id="133385"/>
    <lineage>
        <taxon>Eukaryota</taxon>
        <taxon>Fungi</taxon>
        <taxon>Fungi incertae sedis</taxon>
        <taxon>Zoopagomycota</taxon>
        <taxon>Kickxellomycotina</taxon>
        <taxon>Harpellomycetes</taxon>
        <taxon>Harpellales</taxon>
        <taxon>Legeriomycetaceae</taxon>
        <taxon>Smittium</taxon>
    </lineage>
</organism>
<dbReference type="AlphaFoldDB" id="A0A2T9YU42"/>
<evidence type="ECO:0000313" key="2">
    <source>
        <dbReference type="Proteomes" id="UP000245383"/>
    </source>
</evidence>
<evidence type="ECO:0000313" key="1">
    <source>
        <dbReference type="EMBL" id="PVU95862.1"/>
    </source>
</evidence>
<keyword evidence="2" id="KW-1185">Reference proteome</keyword>
<comment type="caution">
    <text evidence="1">The sequence shown here is derived from an EMBL/GenBank/DDBJ whole genome shotgun (WGS) entry which is preliminary data.</text>
</comment>
<accession>A0A2T9YU42</accession>
<gene>
    <name evidence="1" type="ORF">BB561_001525</name>
</gene>
<protein>
    <submittedName>
        <fullName evidence="1">Uncharacterized protein</fullName>
    </submittedName>
</protein>